<sequence>MSTDGLRAIDYLRAYDEQLRSDAETPSAVSVTREGPLRLVTFAGGRGFVTYRDLGGACTARVTELVAAARAHFEADPGILKVEWKTRGHDVAPGLHDALVACGFAPEEPESIMIGPVEALLSDHPVPEGVELRRVVDEPDVRAFSAMIDDAFEEEVDVAIADSLVARLARGDGMELWVAEVDGRMVSGGRLEPVPGTDFAGIWGGATLPAFRGRGLYGLVTAARAASAQSMGKTLVHSDSTEYSRPILERAGLVRVSTTTPYRWRRLHNEG</sequence>
<feature type="domain" description="N-acetyltransferase" evidence="1">
    <location>
        <begin position="130"/>
        <end position="271"/>
    </location>
</feature>
<dbReference type="GO" id="GO:0016747">
    <property type="term" value="F:acyltransferase activity, transferring groups other than amino-acyl groups"/>
    <property type="evidence" value="ECO:0007669"/>
    <property type="project" value="InterPro"/>
</dbReference>
<dbReference type="Proteomes" id="UP000076717">
    <property type="component" value="Unassembled WGS sequence"/>
</dbReference>
<organism evidence="2 4">
    <name type="scientific">Rathayibacter tanaceti</name>
    <dbReference type="NCBI Taxonomy" id="1671680"/>
    <lineage>
        <taxon>Bacteria</taxon>
        <taxon>Bacillati</taxon>
        <taxon>Actinomycetota</taxon>
        <taxon>Actinomycetes</taxon>
        <taxon>Micrococcales</taxon>
        <taxon>Microbacteriaceae</taxon>
        <taxon>Rathayibacter</taxon>
    </lineage>
</organism>
<keyword evidence="4" id="KW-1185">Reference proteome</keyword>
<dbReference type="InterPro" id="IPR016181">
    <property type="entry name" value="Acyl_CoA_acyltransferase"/>
</dbReference>
<dbReference type="KEGG" id="rte:GSU10_14945"/>
<dbReference type="Proteomes" id="UP000465031">
    <property type="component" value="Chromosome"/>
</dbReference>
<gene>
    <name evidence="2" type="ORF">ACH61_02674</name>
    <name evidence="3" type="ORF">GSU10_14945</name>
</gene>
<evidence type="ECO:0000313" key="3">
    <source>
        <dbReference type="EMBL" id="QHC56796.1"/>
    </source>
</evidence>
<dbReference type="EMBL" id="LIIN01000121">
    <property type="protein sequence ID" value="KZX20221.1"/>
    <property type="molecule type" value="Genomic_DNA"/>
</dbReference>
<dbReference type="AlphaFoldDB" id="A0A166H9W9"/>
<accession>A0A166H9W9</accession>
<evidence type="ECO:0000313" key="2">
    <source>
        <dbReference type="EMBL" id="KZX20221.1"/>
    </source>
</evidence>
<dbReference type="RefSeq" id="WP_068212520.1">
    <property type="nucleotide sequence ID" value="NZ_CP047186.1"/>
</dbReference>
<dbReference type="OrthoDB" id="164800at2"/>
<reference evidence="2 4" key="1">
    <citation type="submission" date="2015-08" db="EMBL/GenBank/DDBJ databases">
        <title>Draft Genome Sequence of Rathayibacter sp. Strain VKM Ac-2596 Isolated from Leaf Gall Induced by Plant-Parasitic Nematodes.</title>
        <authorList>
            <person name="Vasilenko O.V."/>
            <person name="Starodumova I.P."/>
            <person name="Tarlachkov S.V."/>
            <person name="Dorofeeva L.V."/>
            <person name="Evtushenko L.I."/>
        </authorList>
    </citation>
    <scope>NUCLEOTIDE SEQUENCE [LARGE SCALE GENOMIC DNA]</scope>
    <source>
        <strain evidence="2 4">VKM Ac-2596</strain>
    </source>
</reference>
<proteinExistence type="predicted"/>
<dbReference type="SUPFAM" id="SSF55729">
    <property type="entry name" value="Acyl-CoA N-acyltransferases (Nat)"/>
    <property type="match status" value="1"/>
</dbReference>
<reference evidence="5" key="3">
    <citation type="submission" date="2019-12" db="EMBL/GenBank/DDBJ databases">
        <title>Complete and draft genome sequences of new strains and members of some known species of the genus Rathayibacter isolated from plants.</title>
        <authorList>
            <person name="Tarlachkov S.V."/>
            <person name="Starodumova I.P."/>
            <person name="Dorofeeva L.V."/>
            <person name="Prisyazhnaya N.V."/>
            <person name="Leyn S."/>
            <person name="Zlamal J."/>
            <person name="Elan M."/>
            <person name="Osterman A.L."/>
            <person name="Nadler S."/>
            <person name="Subbotin S.A."/>
            <person name="Evtushenko L.I."/>
        </authorList>
    </citation>
    <scope>NUCLEOTIDE SEQUENCE [LARGE SCALE GENOMIC DNA]</scope>
    <source>
        <strain evidence="5">VKM Ac-2761</strain>
    </source>
</reference>
<dbReference type="EMBL" id="CP047186">
    <property type="protein sequence ID" value="QHC56796.1"/>
    <property type="molecule type" value="Genomic_DNA"/>
</dbReference>
<dbReference type="PROSITE" id="PS51186">
    <property type="entry name" value="GNAT"/>
    <property type="match status" value="1"/>
</dbReference>
<evidence type="ECO:0000313" key="4">
    <source>
        <dbReference type="Proteomes" id="UP000076717"/>
    </source>
</evidence>
<evidence type="ECO:0000259" key="1">
    <source>
        <dbReference type="PROSITE" id="PS51186"/>
    </source>
</evidence>
<reference evidence="3" key="2">
    <citation type="submission" date="2019-12" db="EMBL/GenBank/DDBJ databases">
        <title>Complete and Draft Genome Sequences of New Strains and Members of Some Known Species of the Genus Rathayibacter isolated from Plants.</title>
        <authorList>
            <person name="Tarlachkov S.V."/>
            <person name="Starodumova I.P."/>
            <person name="Dorofeeva L.V."/>
            <person name="Prisyazhnaya N.V."/>
            <person name="Leyn S.A."/>
            <person name="Zlamal J.E."/>
            <person name="Elane M.L."/>
            <person name="Osterman A.L."/>
            <person name="Nadler S.A."/>
            <person name="Subbotin S.A."/>
            <person name="Evtushenko L.I."/>
        </authorList>
    </citation>
    <scope>NUCLEOTIDE SEQUENCE</scope>
    <source>
        <strain evidence="3">VKM Ac-2761</strain>
    </source>
</reference>
<name>A0A166H9W9_9MICO</name>
<dbReference type="Gene3D" id="3.40.630.30">
    <property type="match status" value="1"/>
</dbReference>
<evidence type="ECO:0000313" key="5">
    <source>
        <dbReference type="Proteomes" id="UP000465031"/>
    </source>
</evidence>
<dbReference type="InterPro" id="IPR000182">
    <property type="entry name" value="GNAT_dom"/>
</dbReference>
<protein>
    <submittedName>
        <fullName evidence="3">N-acetyltransferase</fullName>
    </submittedName>
</protein>
<dbReference type="PATRIC" id="fig|1671680.3.peg.2870"/>